<evidence type="ECO:0000313" key="6">
    <source>
        <dbReference type="EMBL" id="GGA05616.1"/>
    </source>
</evidence>
<dbReference type="PANTHER" id="PTHR36917:SF1">
    <property type="entry name" value="INNER MEMBRANE-SPANNING PROTEIN YCIB"/>
    <property type="match status" value="1"/>
</dbReference>
<dbReference type="Pfam" id="PF04279">
    <property type="entry name" value="IspA"/>
    <property type="match status" value="1"/>
</dbReference>
<dbReference type="PANTHER" id="PTHR36917">
    <property type="entry name" value="INTRACELLULAR SEPTATION PROTEIN A-RELATED"/>
    <property type="match status" value="1"/>
</dbReference>
<dbReference type="InterPro" id="IPR006008">
    <property type="entry name" value="YciB"/>
</dbReference>
<dbReference type="RefSeq" id="WP_188642041.1">
    <property type="nucleotide sequence ID" value="NZ_BMID01000001.1"/>
</dbReference>
<proteinExistence type="inferred from homology"/>
<evidence type="ECO:0000256" key="3">
    <source>
        <dbReference type="ARBA" id="ARBA00022989"/>
    </source>
</evidence>
<keyword evidence="7" id="KW-1185">Reference proteome</keyword>
<comment type="caution">
    <text evidence="6">The sequence shown here is derived from an EMBL/GenBank/DDBJ whole genome shotgun (WGS) entry which is preliminary data.</text>
</comment>
<feature type="transmembrane region" description="Helical" evidence="5">
    <location>
        <begin position="176"/>
        <end position="195"/>
    </location>
</feature>
<evidence type="ECO:0000256" key="5">
    <source>
        <dbReference type="HAMAP-Rule" id="MF_00189"/>
    </source>
</evidence>
<feature type="transmembrane region" description="Helical" evidence="5">
    <location>
        <begin position="45"/>
        <end position="64"/>
    </location>
</feature>
<dbReference type="Proteomes" id="UP000603317">
    <property type="component" value="Unassembled WGS sequence"/>
</dbReference>
<feature type="transmembrane region" description="Helical" evidence="5">
    <location>
        <begin position="76"/>
        <end position="93"/>
    </location>
</feature>
<feature type="transmembrane region" description="Helical" evidence="5">
    <location>
        <begin position="146"/>
        <end position="164"/>
    </location>
</feature>
<dbReference type="EMBL" id="BMID01000001">
    <property type="protein sequence ID" value="GGA05616.1"/>
    <property type="molecule type" value="Genomic_DNA"/>
</dbReference>
<sequence>MTDTPAPKPKSGLANLLVDYGPIIVFFGVYKYFAPEGDNPIQNVIAVVWGTGAFMIAAVAALLYSKFRLGKVSPMLKLSTALIVFFGGLTVILRDPVFVQLKPTLIYAGFGIALLVGVWRGHALLKYLLEAAFEGLDAEGWRKLSLRWGVFFLLLAVTNEVLRLQFDFETWLAAKLWLFLPATFLFTFAQVPMLLKHGLAVEEDALKDKPHTGE</sequence>
<comment type="subcellular location">
    <subcellularLocation>
        <location evidence="5">Cell inner membrane</location>
        <topology evidence="5">Multi-pass membrane protein</topology>
    </subcellularLocation>
</comment>
<comment type="similarity">
    <text evidence="5">Belongs to the YciB family.</text>
</comment>
<evidence type="ECO:0000256" key="4">
    <source>
        <dbReference type="ARBA" id="ARBA00023136"/>
    </source>
</evidence>
<protein>
    <recommendedName>
        <fullName evidence="5">Inner membrane-spanning protein YciB</fullName>
    </recommendedName>
</protein>
<keyword evidence="4 5" id="KW-0472">Membrane</keyword>
<evidence type="ECO:0000256" key="2">
    <source>
        <dbReference type="ARBA" id="ARBA00022692"/>
    </source>
</evidence>
<feature type="transmembrane region" description="Helical" evidence="5">
    <location>
        <begin position="105"/>
        <end position="125"/>
    </location>
</feature>
<comment type="function">
    <text evidence="5">Plays a role in cell envelope biogenesis, maintenance of cell envelope integrity and membrane homeostasis.</text>
</comment>
<evidence type="ECO:0000313" key="7">
    <source>
        <dbReference type="Proteomes" id="UP000603317"/>
    </source>
</evidence>
<organism evidence="6 7">
    <name type="scientific">Blastomonas marina</name>
    <dbReference type="NCBI Taxonomy" id="1867408"/>
    <lineage>
        <taxon>Bacteria</taxon>
        <taxon>Pseudomonadati</taxon>
        <taxon>Pseudomonadota</taxon>
        <taxon>Alphaproteobacteria</taxon>
        <taxon>Sphingomonadales</taxon>
        <taxon>Sphingomonadaceae</taxon>
        <taxon>Blastomonas</taxon>
    </lineage>
</organism>
<keyword evidence="2 5" id="KW-0812">Transmembrane</keyword>
<dbReference type="HAMAP" id="MF_00189">
    <property type="entry name" value="YciB"/>
    <property type="match status" value="1"/>
</dbReference>
<keyword evidence="1 5" id="KW-1003">Cell membrane</keyword>
<evidence type="ECO:0000256" key="1">
    <source>
        <dbReference type="ARBA" id="ARBA00022475"/>
    </source>
</evidence>
<reference evidence="7" key="1">
    <citation type="journal article" date="2019" name="Int. J. Syst. Evol. Microbiol.">
        <title>The Global Catalogue of Microorganisms (GCM) 10K type strain sequencing project: providing services to taxonomists for standard genome sequencing and annotation.</title>
        <authorList>
            <consortium name="The Broad Institute Genomics Platform"/>
            <consortium name="The Broad Institute Genome Sequencing Center for Infectious Disease"/>
            <person name="Wu L."/>
            <person name="Ma J."/>
        </authorList>
    </citation>
    <scope>NUCLEOTIDE SEQUENCE [LARGE SCALE GENOMIC DNA]</scope>
    <source>
        <strain evidence="7">CGMCC 1.15297</strain>
    </source>
</reference>
<name>A0ABQ1FBN1_9SPHN</name>
<gene>
    <name evidence="5" type="primary">yciB</name>
    <name evidence="6" type="ORF">GCM10010923_14270</name>
</gene>
<accession>A0ABQ1FBN1</accession>
<keyword evidence="5" id="KW-0997">Cell inner membrane</keyword>
<keyword evidence="3 5" id="KW-1133">Transmembrane helix</keyword>
<feature type="transmembrane region" description="Helical" evidence="5">
    <location>
        <begin position="12"/>
        <end position="33"/>
    </location>
</feature>